<comment type="caution">
    <text evidence="1">The sequence shown here is derived from an EMBL/GenBank/DDBJ whole genome shotgun (WGS) entry which is preliminary data.</text>
</comment>
<evidence type="ECO:0000313" key="1">
    <source>
        <dbReference type="EMBL" id="KAI8568672.1"/>
    </source>
</evidence>
<dbReference type="EMBL" id="CM046389">
    <property type="protein sequence ID" value="KAI8568672.1"/>
    <property type="molecule type" value="Genomic_DNA"/>
</dbReference>
<protein>
    <submittedName>
        <fullName evidence="1">Uncharacterized protein</fullName>
    </submittedName>
</protein>
<gene>
    <name evidence="1" type="ORF">RHMOL_Rhmol02G0218400</name>
</gene>
<evidence type="ECO:0000313" key="2">
    <source>
        <dbReference type="Proteomes" id="UP001062846"/>
    </source>
</evidence>
<dbReference type="Proteomes" id="UP001062846">
    <property type="component" value="Chromosome 2"/>
</dbReference>
<name>A0ACC0PSE0_RHOML</name>
<accession>A0ACC0PSE0</accession>
<reference evidence="1" key="1">
    <citation type="submission" date="2022-02" db="EMBL/GenBank/DDBJ databases">
        <title>Plant Genome Project.</title>
        <authorList>
            <person name="Zhang R.-G."/>
        </authorList>
    </citation>
    <scope>NUCLEOTIDE SEQUENCE</scope>
    <source>
        <strain evidence="1">AT1</strain>
    </source>
</reference>
<keyword evidence="2" id="KW-1185">Reference proteome</keyword>
<sequence>MRELYVLHVEEEQRNMRENDNVEGTSMHFGVGDPVTIKASIPCLYGKYCHGNEKYAQISLDIICSSLESSVLFWQPHVSAASVNLATETAIVWPVSEAKVVPNWQKKQELGLDADRSRIGEVKGQF</sequence>
<organism evidence="1 2">
    <name type="scientific">Rhododendron molle</name>
    <name type="common">Chinese azalea</name>
    <name type="synonym">Azalea mollis</name>
    <dbReference type="NCBI Taxonomy" id="49168"/>
    <lineage>
        <taxon>Eukaryota</taxon>
        <taxon>Viridiplantae</taxon>
        <taxon>Streptophyta</taxon>
        <taxon>Embryophyta</taxon>
        <taxon>Tracheophyta</taxon>
        <taxon>Spermatophyta</taxon>
        <taxon>Magnoliopsida</taxon>
        <taxon>eudicotyledons</taxon>
        <taxon>Gunneridae</taxon>
        <taxon>Pentapetalae</taxon>
        <taxon>asterids</taxon>
        <taxon>Ericales</taxon>
        <taxon>Ericaceae</taxon>
        <taxon>Ericoideae</taxon>
        <taxon>Rhodoreae</taxon>
        <taxon>Rhododendron</taxon>
    </lineage>
</organism>
<proteinExistence type="predicted"/>